<dbReference type="InterPro" id="IPR019775">
    <property type="entry name" value="WD40_repeat_CS"/>
</dbReference>
<dbReference type="InterPro" id="IPR015943">
    <property type="entry name" value="WD40/YVTN_repeat-like_dom_sf"/>
</dbReference>
<feature type="compositionally biased region" description="Polar residues" evidence="4">
    <location>
        <begin position="14"/>
        <end position="23"/>
    </location>
</feature>
<dbReference type="PROSITE" id="PS50294">
    <property type="entry name" value="WD_REPEATS_REGION"/>
    <property type="match status" value="2"/>
</dbReference>
<sequence length="199" mass="22538">MIKLTDNNEDSSQKRSNTAQSRTPILTLEGHREAVSGIDWISNDSILTSSWDHTLKIWDLEISGVTTELSGNKSFFDVSYSQLNRLIITASADKILRLYDPRSNQGTIVKNSYLGHSQWIQSVCWSTTDENMFVSAGYDYQVKLWDVRSPKASLYDLKGHLEPVHACDWSNPQYIVSGGSDNSVRIFKSKKVKQKSEEN</sequence>
<comment type="caution">
    <text evidence="5">The sequence shown here is derived from an EMBL/GenBank/DDBJ whole genome shotgun (WGS) entry which is preliminary data.</text>
</comment>
<dbReference type="PANTHER" id="PTHR19855">
    <property type="entry name" value="WD40 REPEAT PROTEIN 12, 37"/>
    <property type="match status" value="1"/>
</dbReference>
<accession>A0A9Q0MT14</accession>
<dbReference type="PROSITE" id="PS50082">
    <property type="entry name" value="WD_REPEATS_2"/>
    <property type="match status" value="3"/>
</dbReference>
<dbReference type="Proteomes" id="UP001151699">
    <property type="component" value="Chromosome X"/>
</dbReference>
<keyword evidence="6" id="KW-1185">Reference proteome</keyword>
<gene>
    <name evidence="5" type="ORF">Bhyg_10162</name>
</gene>
<dbReference type="SMART" id="SM00320">
    <property type="entry name" value="WD40"/>
    <property type="match status" value="4"/>
</dbReference>
<evidence type="ECO:0000256" key="3">
    <source>
        <dbReference type="PROSITE-ProRule" id="PRU00221"/>
    </source>
</evidence>
<keyword evidence="2" id="KW-0677">Repeat</keyword>
<proteinExistence type="predicted"/>
<evidence type="ECO:0000313" key="5">
    <source>
        <dbReference type="EMBL" id="KAJ6637432.1"/>
    </source>
</evidence>
<dbReference type="Gene3D" id="2.130.10.10">
    <property type="entry name" value="YVTN repeat-like/Quinoprotein amine dehydrogenase"/>
    <property type="match status" value="1"/>
</dbReference>
<dbReference type="EMBL" id="WJQU01000003">
    <property type="protein sequence ID" value="KAJ6637432.1"/>
    <property type="molecule type" value="Genomic_DNA"/>
</dbReference>
<evidence type="ECO:0000256" key="2">
    <source>
        <dbReference type="ARBA" id="ARBA00022737"/>
    </source>
</evidence>
<name>A0A9Q0MT14_9DIPT</name>
<dbReference type="Pfam" id="PF00400">
    <property type="entry name" value="WD40"/>
    <property type="match status" value="4"/>
</dbReference>
<dbReference type="InterPro" id="IPR036322">
    <property type="entry name" value="WD40_repeat_dom_sf"/>
</dbReference>
<feature type="repeat" description="WD" evidence="3">
    <location>
        <begin position="28"/>
        <end position="61"/>
    </location>
</feature>
<protein>
    <submittedName>
        <fullName evidence="5">Ribosome biogenesis protein WDR12 like</fullName>
    </submittedName>
</protein>
<evidence type="ECO:0000256" key="1">
    <source>
        <dbReference type="ARBA" id="ARBA00022574"/>
    </source>
</evidence>
<organism evidence="5 6">
    <name type="scientific">Pseudolycoriella hygida</name>
    <dbReference type="NCBI Taxonomy" id="35572"/>
    <lineage>
        <taxon>Eukaryota</taxon>
        <taxon>Metazoa</taxon>
        <taxon>Ecdysozoa</taxon>
        <taxon>Arthropoda</taxon>
        <taxon>Hexapoda</taxon>
        <taxon>Insecta</taxon>
        <taxon>Pterygota</taxon>
        <taxon>Neoptera</taxon>
        <taxon>Endopterygota</taxon>
        <taxon>Diptera</taxon>
        <taxon>Nematocera</taxon>
        <taxon>Sciaroidea</taxon>
        <taxon>Sciaridae</taxon>
        <taxon>Pseudolycoriella</taxon>
    </lineage>
</organism>
<evidence type="ECO:0000313" key="6">
    <source>
        <dbReference type="Proteomes" id="UP001151699"/>
    </source>
</evidence>
<dbReference type="SUPFAM" id="SSF50978">
    <property type="entry name" value="WD40 repeat-like"/>
    <property type="match status" value="1"/>
</dbReference>
<feature type="repeat" description="WD" evidence="3">
    <location>
        <begin position="157"/>
        <end position="188"/>
    </location>
</feature>
<dbReference type="InterPro" id="IPR001680">
    <property type="entry name" value="WD40_rpt"/>
</dbReference>
<dbReference type="OrthoDB" id="10251381at2759"/>
<dbReference type="PRINTS" id="PR00320">
    <property type="entry name" value="GPROTEINBRPT"/>
</dbReference>
<feature type="region of interest" description="Disordered" evidence="4">
    <location>
        <begin position="1"/>
        <end position="23"/>
    </location>
</feature>
<evidence type="ECO:0000256" key="4">
    <source>
        <dbReference type="SAM" id="MobiDB-lite"/>
    </source>
</evidence>
<feature type="repeat" description="WD" evidence="3">
    <location>
        <begin position="113"/>
        <end position="155"/>
    </location>
</feature>
<reference evidence="5" key="1">
    <citation type="submission" date="2022-07" db="EMBL/GenBank/DDBJ databases">
        <authorList>
            <person name="Trinca V."/>
            <person name="Uliana J.V.C."/>
            <person name="Torres T.T."/>
            <person name="Ward R.J."/>
            <person name="Monesi N."/>
        </authorList>
    </citation>
    <scope>NUCLEOTIDE SEQUENCE</scope>
    <source>
        <strain evidence="5">HSMRA1968</strain>
        <tissue evidence="5">Whole embryos</tissue>
    </source>
</reference>
<dbReference type="InterPro" id="IPR020472">
    <property type="entry name" value="WD40_PAC1"/>
</dbReference>
<dbReference type="AlphaFoldDB" id="A0A9Q0MT14"/>
<keyword evidence="1 3" id="KW-0853">WD repeat</keyword>
<dbReference type="PANTHER" id="PTHR19855:SF11">
    <property type="entry name" value="RIBOSOME BIOGENESIS PROTEIN WDR12"/>
    <property type="match status" value="1"/>
</dbReference>
<dbReference type="FunFam" id="2.130.10.10:FF:001898">
    <property type="entry name" value="Ribosome biogenesis protein WDR12 homolog"/>
    <property type="match status" value="1"/>
</dbReference>
<dbReference type="PROSITE" id="PS00678">
    <property type="entry name" value="WD_REPEATS_1"/>
    <property type="match status" value="1"/>
</dbReference>